<feature type="domain" description="ECSIT C-terminal" evidence="12">
    <location>
        <begin position="230"/>
        <end position="357"/>
    </location>
</feature>
<dbReference type="STRING" id="131310.A0A0N4ZJC7"/>
<keyword evidence="6" id="KW-0963">Cytoplasm</keyword>
<dbReference type="WBParaSite" id="PTRK_0000803200.1">
    <property type="protein sequence ID" value="PTRK_0000803200.1"/>
    <property type="gene ID" value="PTRK_0000803200"/>
</dbReference>
<keyword evidence="8" id="KW-0391">Immunity</keyword>
<keyword evidence="10" id="KW-0496">Mitochondrion</keyword>
<keyword evidence="11" id="KW-0539">Nucleus</keyword>
<evidence type="ECO:0000256" key="6">
    <source>
        <dbReference type="ARBA" id="ARBA00022490"/>
    </source>
</evidence>
<evidence type="ECO:0000313" key="14">
    <source>
        <dbReference type="WBParaSite" id="PTRK_0000803200.1"/>
    </source>
</evidence>
<evidence type="ECO:0000256" key="1">
    <source>
        <dbReference type="ARBA" id="ARBA00004123"/>
    </source>
</evidence>
<proteinExistence type="inferred from homology"/>
<dbReference type="Pfam" id="PF06239">
    <property type="entry name" value="ECSIT_N"/>
    <property type="match status" value="1"/>
</dbReference>
<evidence type="ECO:0000256" key="10">
    <source>
        <dbReference type="ARBA" id="ARBA00023128"/>
    </source>
</evidence>
<dbReference type="GO" id="GO:0007178">
    <property type="term" value="P:cell surface receptor protein serine/threonine kinase signaling pathway"/>
    <property type="evidence" value="ECO:0007669"/>
    <property type="project" value="TreeGrafter"/>
</dbReference>
<dbReference type="GO" id="GO:0045087">
    <property type="term" value="P:innate immune response"/>
    <property type="evidence" value="ECO:0007669"/>
    <property type="project" value="UniProtKB-KW"/>
</dbReference>
<dbReference type="GO" id="GO:0005634">
    <property type="term" value="C:nucleus"/>
    <property type="evidence" value="ECO:0007669"/>
    <property type="project" value="UniProtKB-SubCell"/>
</dbReference>
<dbReference type="Pfam" id="PF14784">
    <property type="entry name" value="ECSIT_C"/>
    <property type="match status" value="1"/>
</dbReference>
<reference evidence="14" key="1">
    <citation type="submission" date="2017-02" db="UniProtKB">
        <authorList>
            <consortium name="WormBaseParasite"/>
        </authorList>
    </citation>
    <scope>IDENTIFICATION</scope>
</reference>
<evidence type="ECO:0000256" key="9">
    <source>
        <dbReference type="ARBA" id="ARBA00022946"/>
    </source>
</evidence>
<organism evidence="13 14">
    <name type="scientific">Parastrongyloides trichosuri</name>
    <name type="common">Possum-specific nematode worm</name>
    <dbReference type="NCBI Taxonomy" id="131310"/>
    <lineage>
        <taxon>Eukaryota</taxon>
        <taxon>Metazoa</taxon>
        <taxon>Ecdysozoa</taxon>
        <taxon>Nematoda</taxon>
        <taxon>Chromadorea</taxon>
        <taxon>Rhabditida</taxon>
        <taxon>Tylenchina</taxon>
        <taxon>Panagrolaimomorpha</taxon>
        <taxon>Strongyloidoidea</taxon>
        <taxon>Strongyloididae</taxon>
        <taxon>Parastrongyloides</taxon>
    </lineage>
</organism>
<evidence type="ECO:0000256" key="11">
    <source>
        <dbReference type="ARBA" id="ARBA00023242"/>
    </source>
</evidence>
<keyword evidence="9" id="KW-0809">Transit peptide</keyword>
<comment type="similarity">
    <text evidence="4">Belongs to the ECSIT family.</text>
</comment>
<evidence type="ECO:0000256" key="4">
    <source>
        <dbReference type="ARBA" id="ARBA00007674"/>
    </source>
</evidence>
<dbReference type="Proteomes" id="UP000038045">
    <property type="component" value="Unplaced"/>
</dbReference>
<evidence type="ECO:0000256" key="8">
    <source>
        <dbReference type="ARBA" id="ARBA00022859"/>
    </source>
</evidence>
<evidence type="ECO:0000259" key="12">
    <source>
        <dbReference type="SMART" id="SM01284"/>
    </source>
</evidence>
<accession>A0A0N4ZJC7</accession>
<dbReference type="AlphaFoldDB" id="A0A0N4ZJC7"/>
<dbReference type="InterPro" id="IPR010418">
    <property type="entry name" value="ECSIT"/>
</dbReference>
<comment type="subcellular location">
    <subcellularLocation>
        <location evidence="3">Cytoplasm</location>
    </subcellularLocation>
    <subcellularLocation>
        <location evidence="2">Mitochondrion</location>
    </subcellularLocation>
    <subcellularLocation>
        <location evidence="1">Nucleus</location>
    </subcellularLocation>
</comment>
<evidence type="ECO:0000256" key="5">
    <source>
        <dbReference type="ARBA" id="ARBA00019998"/>
    </source>
</evidence>
<evidence type="ECO:0000313" key="13">
    <source>
        <dbReference type="Proteomes" id="UP000038045"/>
    </source>
</evidence>
<dbReference type="PANTHER" id="PTHR13113:SF1">
    <property type="entry name" value="EVOLUTIONARILY CONSERVED SIGNALING INTERMEDIATE IN TOLL PATHWAY, MITOCHONDRIAL"/>
    <property type="match status" value="1"/>
</dbReference>
<evidence type="ECO:0000256" key="2">
    <source>
        <dbReference type="ARBA" id="ARBA00004173"/>
    </source>
</evidence>
<dbReference type="SMART" id="SM01284">
    <property type="entry name" value="ECSIT_Cterm"/>
    <property type="match status" value="1"/>
</dbReference>
<dbReference type="InterPro" id="IPR029342">
    <property type="entry name" value="ECIST_C"/>
</dbReference>
<name>A0A0N4ZJC7_PARTI</name>
<dbReference type="GO" id="GO:0005739">
    <property type="term" value="C:mitochondrion"/>
    <property type="evidence" value="ECO:0007669"/>
    <property type="project" value="UniProtKB-SubCell"/>
</dbReference>
<dbReference type="PANTHER" id="PTHR13113">
    <property type="entry name" value="ECSIT EVOLUTIONARILY CONSERVED SIGNALING INTERMEDIATE IN TOLL PATHWAYS"/>
    <property type="match status" value="1"/>
</dbReference>
<keyword evidence="7" id="KW-0399">Innate immunity</keyword>
<evidence type="ECO:0000256" key="7">
    <source>
        <dbReference type="ARBA" id="ARBA00022588"/>
    </source>
</evidence>
<dbReference type="InterPro" id="IPR046448">
    <property type="entry name" value="ECSIT_N"/>
</dbReference>
<keyword evidence="13" id="KW-1185">Reference proteome</keyword>
<sequence>MFLSKLLKPKSIKLCSTILSSNVNHKETFSSPELQHYNDHFECVPREDRNKITFHAAIATFKGSRTNNRGHVEFITTALKHMKEYGLHKDLDTYKALLDIFPKGPLIPVTKMQKIFLHYPQHQNCCIKVLDEMEWNKVYPDKEVHDIVSLTFGEWNFATKKIKRMLYWMPKLRHTNKYFDLRLIENKKCDNITLAKLALEMMSRDAGTEVTYATSVDRNGNESYIASAQSPLQRRLLYNLVKNYTDKGLTLNVDGPSLVYLSDHKIQYVVLSCDDPEYNENSSFLEDNDSYYNMDDIAFGVEREVRKLKNIHQQEGKVILGLAVLEENSRDSAMSWIRHLQEENANINGANILFRIKSQTVDVIDRIEDK</sequence>
<evidence type="ECO:0000256" key="3">
    <source>
        <dbReference type="ARBA" id="ARBA00004496"/>
    </source>
</evidence>
<protein>
    <recommendedName>
        <fullName evidence="5">Evolutionarily conserved signaling intermediate in Toll pathway, mitochondrial</fullName>
    </recommendedName>
</protein>